<keyword evidence="3" id="KW-1185">Reference proteome</keyword>
<dbReference type="EnsemblPlants" id="ORUFI04G08960.1">
    <property type="protein sequence ID" value="ORUFI04G08960.1"/>
    <property type="gene ID" value="ORUFI04G08960"/>
</dbReference>
<dbReference type="AlphaFoldDB" id="A0A0E0P7F6"/>
<reference evidence="2" key="2">
    <citation type="submission" date="2015-06" db="UniProtKB">
        <authorList>
            <consortium name="EnsemblPlants"/>
        </authorList>
    </citation>
    <scope>IDENTIFICATION</scope>
</reference>
<evidence type="ECO:0000313" key="3">
    <source>
        <dbReference type="Proteomes" id="UP000008022"/>
    </source>
</evidence>
<dbReference type="Gramene" id="ORUFI04G08960.1">
    <property type="protein sequence ID" value="ORUFI04G08960.1"/>
    <property type="gene ID" value="ORUFI04G08960"/>
</dbReference>
<evidence type="ECO:0000313" key="2">
    <source>
        <dbReference type="EnsemblPlants" id="ORUFI04G08960.1"/>
    </source>
</evidence>
<sequence length="157" mass="17627">MDEVRGHLSTINRILESHDLHLPNIDKHGSGVALHLPNIDKHGSGSSTGEESLVPNMDQSTSGSGVLRSTSQSSWTSTAKQEPLSLLKICEQFLHGHKVMEEDILWLASYHMIGNAQCWNIHFEEEEGEPSWPHFSERGAPQFHFGLTATNLHHWSW</sequence>
<protein>
    <submittedName>
        <fullName evidence="2">Uncharacterized protein</fullName>
    </submittedName>
</protein>
<feature type="region of interest" description="Disordered" evidence="1">
    <location>
        <begin position="36"/>
        <end position="74"/>
    </location>
</feature>
<feature type="compositionally biased region" description="Polar residues" evidence="1">
    <location>
        <begin position="57"/>
        <end position="74"/>
    </location>
</feature>
<evidence type="ECO:0000256" key="1">
    <source>
        <dbReference type="SAM" id="MobiDB-lite"/>
    </source>
</evidence>
<name>A0A0E0P7F6_ORYRU</name>
<dbReference type="Proteomes" id="UP000008022">
    <property type="component" value="Unassembled WGS sequence"/>
</dbReference>
<reference evidence="3" key="1">
    <citation type="submission" date="2013-06" db="EMBL/GenBank/DDBJ databases">
        <authorList>
            <person name="Zhao Q."/>
        </authorList>
    </citation>
    <scope>NUCLEOTIDE SEQUENCE</scope>
    <source>
        <strain evidence="3">cv. W1943</strain>
    </source>
</reference>
<accession>A0A0E0P7F6</accession>
<proteinExistence type="predicted"/>
<dbReference type="HOGENOM" id="CLU_1680780_0_0_1"/>
<organism evidence="2 3">
    <name type="scientific">Oryza rufipogon</name>
    <name type="common">Brownbeard rice</name>
    <name type="synonym">Asian wild rice</name>
    <dbReference type="NCBI Taxonomy" id="4529"/>
    <lineage>
        <taxon>Eukaryota</taxon>
        <taxon>Viridiplantae</taxon>
        <taxon>Streptophyta</taxon>
        <taxon>Embryophyta</taxon>
        <taxon>Tracheophyta</taxon>
        <taxon>Spermatophyta</taxon>
        <taxon>Magnoliopsida</taxon>
        <taxon>Liliopsida</taxon>
        <taxon>Poales</taxon>
        <taxon>Poaceae</taxon>
        <taxon>BOP clade</taxon>
        <taxon>Oryzoideae</taxon>
        <taxon>Oryzeae</taxon>
        <taxon>Oryzinae</taxon>
        <taxon>Oryza</taxon>
    </lineage>
</organism>